<name>A0AAW1AHC2_9HYME</name>
<dbReference type="AlphaFoldDB" id="A0AAW1AHC2"/>
<dbReference type="EMBL" id="JAWNGG020000011">
    <property type="protein sequence ID" value="KAK9309380.1"/>
    <property type="molecule type" value="Genomic_DNA"/>
</dbReference>
<evidence type="ECO:0000313" key="3">
    <source>
        <dbReference type="Proteomes" id="UP001432146"/>
    </source>
</evidence>
<dbReference type="Proteomes" id="UP001432146">
    <property type="component" value="Unassembled WGS sequence"/>
</dbReference>
<organism evidence="2 3">
    <name type="scientific">Tetragonisca angustula</name>
    <dbReference type="NCBI Taxonomy" id="166442"/>
    <lineage>
        <taxon>Eukaryota</taxon>
        <taxon>Metazoa</taxon>
        <taxon>Ecdysozoa</taxon>
        <taxon>Arthropoda</taxon>
        <taxon>Hexapoda</taxon>
        <taxon>Insecta</taxon>
        <taxon>Pterygota</taxon>
        <taxon>Neoptera</taxon>
        <taxon>Endopterygota</taxon>
        <taxon>Hymenoptera</taxon>
        <taxon>Apocrita</taxon>
        <taxon>Aculeata</taxon>
        <taxon>Apoidea</taxon>
        <taxon>Anthophila</taxon>
        <taxon>Apidae</taxon>
        <taxon>Tetragonisca</taxon>
    </lineage>
</organism>
<feature type="region of interest" description="Disordered" evidence="1">
    <location>
        <begin position="1"/>
        <end position="20"/>
    </location>
</feature>
<accession>A0AAW1AHC2</accession>
<sequence>MENINKITTYSQEPSDPEDNEAMNAEITLCQGRAPEELGRWHVICRTDNAMLIEWNIGQPVSINHG</sequence>
<proteinExistence type="predicted"/>
<evidence type="ECO:0000256" key="1">
    <source>
        <dbReference type="SAM" id="MobiDB-lite"/>
    </source>
</evidence>
<protein>
    <submittedName>
        <fullName evidence="2">Uncharacterized protein</fullName>
    </submittedName>
</protein>
<feature type="compositionally biased region" description="Polar residues" evidence="1">
    <location>
        <begin position="1"/>
        <end position="14"/>
    </location>
</feature>
<comment type="caution">
    <text evidence="2">The sequence shown here is derived from an EMBL/GenBank/DDBJ whole genome shotgun (WGS) entry which is preliminary data.</text>
</comment>
<keyword evidence="3" id="KW-1185">Reference proteome</keyword>
<evidence type="ECO:0000313" key="2">
    <source>
        <dbReference type="EMBL" id="KAK9309380.1"/>
    </source>
</evidence>
<reference evidence="2 3" key="1">
    <citation type="submission" date="2024-05" db="EMBL/GenBank/DDBJ databases">
        <title>The nuclear and mitochondrial genome assemblies of Tetragonisca angustula (Apidae: Meliponini), a tiny yet remarkable pollinator in the Neotropics.</title>
        <authorList>
            <person name="Ferrari R."/>
            <person name="Ricardo P.C."/>
            <person name="Dias F.C."/>
            <person name="Araujo N.S."/>
            <person name="Soares D.O."/>
            <person name="Zhou Q.-S."/>
            <person name="Zhu C.-D."/>
            <person name="Coutinho L."/>
            <person name="Airas M.C."/>
            <person name="Batista T.M."/>
        </authorList>
    </citation>
    <scope>NUCLEOTIDE SEQUENCE [LARGE SCALE GENOMIC DNA]</scope>
    <source>
        <strain evidence="2">ASF017062</strain>
        <tissue evidence="2">Abdomen</tissue>
    </source>
</reference>
<gene>
    <name evidence="2" type="ORF">QLX08_000873</name>
</gene>